<protein>
    <submittedName>
        <fullName evidence="1">Uncharacterized protein</fullName>
    </submittedName>
</protein>
<reference evidence="1" key="1">
    <citation type="submission" date="2020-12" db="EMBL/GenBank/DDBJ databases">
        <title>Metabolic potential, ecology and presence of endohyphal bacteria is reflected in genomic diversity of Mucoromycotina.</title>
        <authorList>
            <person name="Muszewska A."/>
            <person name="Okrasinska A."/>
            <person name="Steczkiewicz K."/>
            <person name="Drgas O."/>
            <person name="Orlowska M."/>
            <person name="Perlinska-Lenart U."/>
            <person name="Aleksandrzak-Piekarczyk T."/>
            <person name="Szatraj K."/>
            <person name="Zielenkiewicz U."/>
            <person name="Pilsyk S."/>
            <person name="Malc E."/>
            <person name="Mieczkowski P."/>
            <person name="Kruszewska J.S."/>
            <person name="Biernat P."/>
            <person name="Pawlowska J."/>
        </authorList>
    </citation>
    <scope>NUCLEOTIDE SEQUENCE</scope>
    <source>
        <strain evidence="1">CBS 226.32</strain>
    </source>
</reference>
<name>A0A8H7R9K8_9FUNG</name>
<evidence type="ECO:0000313" key="1">
    <source>
        <dbReference type="EMBL" id="KAG2207116.1"/>
    </source>
</evidence>
<evidence type="ECO:0000313" key="2">
    <source>
        <dbReference type="Proteomes" id="UP000650833"/>
    </source>
</evidence>
<dbReference type="EMBL" id="JAEPRC010000135">
    <property type="protein sequence ID" value="KAG2207116.1"/>
    <property type="molecule type" value="Genomic_DNA"/>
</dbReference>
<dbReference type="OrthoDB" id="2290243at2759"/>
<dbReference type="AlphaFoldDB" id="A0A8H7R9K8"/>
<proteinExistence type="predicted"/>
<feature type="non-terminal residue" evidence="1">
    <location>
        <position position="1"/>
    </location>
</feature>
<keyword evidence="2" id="KW-1185">Reference proteome</keyword>
<sequence>MFYAADLIVNKSLDLYVEDIFPRYFKIYTKEETHKTKEELSIVSAIISFFKEIAQFLKRRQGIDFDRTQFLFITPIEWHDEKYEGYLRPLFFEAGWVTQQDHKNRLIFSPFLDCYVNLLRNINDINYQRDFKRERKYLICSMVPNIETDSITFSLICFQMQNAKELSAVSKKLATGELLLTPTILHTEAIELPSLKNLIKEIVSKNAKINATETIAAA</sequence>
<gene>
    <name evidence="1" type="ORF">INT46_004092</name>
</gene>
<organism evidence="1 2">
    <name type="scientific">Mucor plumbeus</name>
    <dbReference type="NCBI Taxonomy" id="97098"/>
    <lineage>
        <taxon>Eukaryota</taxon>
        <taxon>Fungi</taxon>
        <taxon>Fungi incertae sedis</taxon>
        <taxon>Mucoromycota</taxon>
        <taxon>Mucoromycotina</taxon>
        <taxon>Mucoromycetes</taxon>
        <taxon>Mucorales</taxon>
        <taxon>Mucorineae</taxon>
        <taxon>Mucoraceae</taxon>
        <taxon>Mucor</taxon>
    </lineage>
</organism>
<comment type="caution">
    <text evidence="1">The sequence shown here is derived from an EMBL/GenBank/DDBJ whole genome shotgun (WGS) entry which is preliminary data.</text>
</comment>
<dbReference type="Proteomes" id="UP000650833">
    <property type="component" value="Unassembled WGS sequence"/>
</dbReference>
<accession>A0A8H7R9K8</accession>